<evidence type="ECO:0000313" key="3">
    <source>
        <dbReference type="Proteomes" id="UP000199476"/>
    </source>
</evidence>
<evidence type="ECO:0000313" key="2">
    <source>
        <dbReference type="EMBL" id="SDL37394.1"/>
    </source>
</evidence>
<dbReference type="GO" id="GO:0004722">
    <property type="term" value="F:protein serine/threonine phosphatase activity"/>
    <property type="evidence" value="ECO:0007669"/>
    <property type="project" value="InterPro"/>
</dbReference>
<dbReference type="PROSITE" id="PS51746">
    <property type="entry name" value="PPM_2"/>
    <property type="match status" value="1"/>
</dbReference>
<name>A0A1G9JJX6_9FIRM</name>
<gene>
    <name evidence="2" type="ORF">SAMN04488692_1045</name>
</gene>
<dbReference type="SUPFAM" id="SSF81606">
    <property type="entry name" value="PP2C-like"/>
    <property type="match status" value="1"/>
</dbReference>
<dbReference type="InterPro" id="IPR001932">
    <property type="entry name" value="PPM-type_phosphatase-like_dom"/>
</dbReference>
<dbReference type="Gene3D" id="3.60.40.10">
    <property type="entry name" value="PPM-type phosphatase domain"/>
    <property type="match status" value="1"/>
</dbReference>
<organism evidence="2 3">
    <name type="scientific">Halarsenatibacter silvermanii</name>
    <dbReference type="NCBI Taxonomy" id="321763"/>
    <lineage>
        <taxon>Bacteria</taxon>
        <taxon>Bacillati</taxon>
        <taxon>Bacillota</taxon>
        <taxon>Clostridia</taxon>
        <taxon>Halanaerobiales</taxon>
        <taxon>Halarsenatibacteraceae</taxon>
        <taxon>Halarsenatibacter</taxon>
    </lineage>
</organism>
<keyword evidence="3" id="KW-1185">Reference proteome</keyword>
<dbReference type="Pfam" id="PF13672">
    <property type="entry name" value="PP2C_2"/>
    <property type="match status" value="1"/>
</dbReference>
<dbReference type="RefSeq" id="WP_089758414.1">
    <property type="nucleotide sequence ID" value="NZ_FNGO01000004.1"/>
</dbReference>
<proteinExistence type="predicted"/>
<evidence type="ECO:0000259" key="1">
    <source>
        <dbReference type="PROSITE" id="PS51746"/>
    </source>
</evidence>
<dbReference type="EMBL" id="FNGO01000004">
    <property type="protein sequence ID" value="SDL37394.1"/>
    <property type="molecule type" value="Genomic_DNA"/>
</dbReference>
<reference evidence="2 3" key="1">
    <citation type="submission" date="2016-10" db="EMBL/GenBank/DDBJ databases">
        <authorList>
            <person name="de Groot N.N."/>
        </authorList>
    </citation>
    <scope>NUCLEOTIDE SEQUENCE [LARGE SCALE GENOMIC DNA]</scope>
    <source>
        <strain evidence="2 3">SLAS-1</strain>
    </source>
</reference>
<sequence>MMEVCGGTDKGLMRAKNEDNYLVQTDPLPLLAVADGMGGHQAGDVASETVIETINNFDLSVCEISPDHMKNLVERTNREVLKKGEENPQYSGMGTTLSCAAISEGKLYYGHVGDSRIYLYRDQELTRISSDHSLVAEMVEQGKISQKEAFQHPQSNVLTQAIGLGKNLDIDRGSVSLRKNDIILLCTDGLTDMVGEEDIADIILQAEEETSEKICDRLIQSALEAGGKDNITVIAAQIF</sequence>
<dbReference type="AlphaFoldDB" id="A0A1G9JJX6"/>
<dbReference type="InterPro" id="IPR015655">
    <property type="entry name" value="PP2C"/>
</dbReference>
<dbReference type="NCBIfam" id="NF033484">
    <property type="entry name" value="Stp1_PP2C_phos"/>
    <property type="match status" value="1"/>
</dbReference>
<protein>
    <submittedName>
        <fullName evidence="2">Protein phosphatase</fullName>
    </submittedName>
</protein>
<dbReference type="SMART" id="SM00331">
    <property type="entry name" value="PP2C_SIG"/>
    <property type="match status" value="1"/>
</dbReference>
<dbReference type="OrthoDB" id="9801841at2"/>
<accession>A0A1G9JJX6</accession>
<dbReference type="PANTHER" id="PTHR47992">
    <property type="entry name" value="PROTEIN PHOSPHATASE"/>
    <property type="match status" value="1"/>
</dbReference>
<dbReference type="CDD" id="cd00143">
    <property type="entry name" value="PP2Cc"/>
    <property type="match status" value="1"/>
</dbReference>
<dbReference type="SMART" id="SM00332">
    <property type="entry name" value="PP2Cc"/>
    <property type="match status" value="1"/>
</dbReference>
<feature type="domain" description="PPM-type phosphatase" evidence="1">
    <location>
        <begin position="3"/>
        <end position="238"/>
    </location>
</feature>
<dbReference type="STRING" id="321763.SAMN04488692_1045"/>
<dbReference type="Proteomes" id="UP000199476">
    <property type="component" value="Unassembled WGS sequence"/>
</dbReference>
<dbReference type="InterPro" id="IPR036457">
    <property type="entry name" value="PPM-type-like_dom_sf"/>
</dbReference>